<evidence type="ECO:0008006" key="3">
    <source>
        <dbReference type="Google" id="ProtNLM"/>
    </source>
</evidence>
<dbReference type="RefSeq" id="WP_009677419.1">
    <property type="nucleotide sequence ID" value="NZ_AEUD01000001.1"/>
</dbReference>
<evidence type="ECO:0000313" key="2">
    <source>
        <dbReference type="Proteomes" id="UP000035065"/>
    </source>
</evidence>
<dbReference type="OrthoDB" id="4370976at2"/>
<protein>
    <recommendedName>
        <fullName evidence="3">O-acyltransferase WSD1 C-terminal domain-containing protein</fullName>
    </recommendedName>
</protein>
<name>F1YEM1_9ACTN</name>
<dbReference type="eggNOG" id="COG1020">
    <property type="taxonomic scope" value="Bacteria"/>
</dbReference>
<dbReference type="EMBL" id="AEUD01000001">
    <property type="protein sequence ID" value="EGD56854.1"/>
    <property type="molecule type" value="Genomic_DNA"/>
</dbReference>
<reference evidence="1 2" key="1">
    <citation type="journal article" date="2011" name="J. Bacteriol.">
        <title>Draft Genome Sequence of Gordonia neofelifaecis NRRL B-59395, a Cholesterol-Degrading Actinomycete.</title>
        <authorList>
            <person name="Ge F."/>
            <person name="Li W."/>
            <person name="Chen G."/>
            <person name="Liu Y."/>
            <person name="Zhang G."/>
            <person name="Yong B."/>
            <person name="Wang Q."/>
            <person name="Wang N."/>
            <person name="Huang Z."/>
            <person name="Li W."/>
            <person name="Wang J."/>
            <person name="Wu C."/>
            <person name="Xie Q."/>
            <person name="Liu G."/>
        </authorList>
    </citation>
    <scope>NUCLEOTIDE SEQUENCE [LARGE SCALE GENOMIC DNA]</scope>
    <source>
        <strain evidence="1 2">NRRL B-59395</strain>
    </source>
</reference>
<evidence type="ECO:0000313" key="1">
    <source>
        <dbReference type="EMBL" id="EGD56854.1"/>
    </source>
</evidence>
<accession>F1YEM1</accession>
<dbReference type="STRING" id="644548.SCNU_00710"/>
<sequence length="427" mass="44692">MSPLTPPDAAMYWRSLTAATDQYLLYAFAATDAPVSALVERLSARARGIADLNLTVEPVPGDLDYPRWQPSPVAADQFRTYDVTTWDDCLRSVADLMATPRRAADALWRVHIFGQLVGVPEARGGPANVVVLQISHALGDGRRVSAIARRLLSDGEPDPPPRAARLPAAVVAGVGAATTLPRLAVGTAAGMAAWRKQSRRRGRIDSPVAPIEPTVLNLPDSGRIELRTLTLRRAAVRELGPSVTLGILVAVAEVLPAFGGATRDGRVVVELTVARDSRNRQRNDFHTVPIDLDAGLGRAERAASIGRQIGAARRRDDDPANVAARRAAAAAPAVLEALAVRLSATGPIPDRVAGATVVSSVNRGAGDLVLAGGRVLFTAGFPALSTVHGMTHGVHGIGDTVTVSIAARGAAAHRIDGYLAALRAALA</sequence>
<organism evidence="1 2">
    <name type="scientific">Gordonia neofelifaecis NRRL B-59395</name>
    <dbReference type="NCBI Taxonomy" id="644548"/>
    <lineage>
        <taxon>Bacteria</taxon>
        <taxon>Bacillati</taxon>
        <taxon>Actinomycetota</taxon>
        <taxon>Actinomycetes</taxon>
        <taxon>Mycobacteriales</taxon>
        <taxon>Gordoniaceae</taxon>
        <taxon>Gordonia</taxon>
    </lineage>
</organism>
<dbReference type="AlphaFoldDB" id="F1YEM1"/>
<dbReference type="Proteomes" id="UP000035065">
    <property type="component" value="Unassembled WGS sequence"/>
</dbReference>
<comment type="caution">
    <text evidence="1">The sequence shown here is derived from an EMBL/GenBank/DDBJ whole genome shotgun (WGS) entry which is preliminary data.</text>
</comment>
<gene>
    <name evidence="1" type="ORF">SCNU_00710</name>
</gene>
<proteinExistence type="predicted"/>
<keyword evidence="2" id="KW-1185">Reference proteome</keyword>